<sequence length="551" mass="60331">MQVTITLLPVSLSLVHIPRSRLDALSHPILRQLLHPSPSFLTITCNEIELSVFAEHHMLEDFEPIARKDRHRQRSRSGSGSSRKGASQNAPAYDPVEISYEKWSVLQIDSHSDQLDNSGTRVYDLSAPLAAAGISILYQSSYMSDFIFVKQSRLQEAMDLFTSAGFHLYKSDSSSPMSPSLSACSDDHSSLDFPKNSVHGMGAVLTRHLSDTNLSSLSNLQMTNTTETPSGTQSPRTKSHSPTSGEVRMLRPDLACVGLSDELGIDHWGLKIIKLVAFPDLIPSSPRVQSSYSSTKNRSHVDLYDPFPLRAPVVDLTSASLFSGNRNSDTSSSSSSSDDDGYFSHSPQNVSTSSLTSSTSRSYSDLQSLSCNASLYKSPSKHFVANLAPLSPITPKARTPSMSVVTESTPRTATVTPKQESQVPFFSFTRTPEGSSLTADVHVLATLFPPHERHMVICSGELDAADLRLEGMDSSDEEEDGDDSSPRSNSLKCLQIDLRRFGLDKHGLVNRFSRVLEVNGINHMYSSTFKTANLLVDKRDAVRAQSLLRAC</sequence>
<dbReference type="PANTHER" id="PTHR31131:SF6">
    <property type="entry name" value="CASTOR ACT DOMAIN-CONTAINING PROTEIN"/>
    <property type="match status" value="1"/>
</dbReference>
<evidence type="ECO:0000256" key="1">
    <source>
        <dbReference type="SAM" id="MobiDB-lite"/>
    </source>
</evidence>
<organism evidence="3 4">
    <name type="scientific">Galerina marginata (strain CBS 339.88)</name>
    <dbReference type="NCBI Taxonomy" id="685588"/>
    <lineage>
        <taxon>Eukaryota</taxon>
        <taxon>Fungi</taxon>
        <taxon>Dikarya</taxon>
        <taxon>Basidiomycota</taxon>
        <taxon>Agaricomycotina</taxon>
        <taxon>Agaricomycetes</taxon>
        <taxon>Agaricomycetidae</taxon>
        <taxon>Agaricales</taxon>
        <taxon>Agaricineae</taxon>
        <taxon>Strophariaceae</taxon>
        <taxon>Galerina</taxon>
    </lineage>
</organism>
<dbReference type="GO" id="GO:0006520">
    <property type="term" value="P:amino acid metabolic process"/>
    <property type="evidence" value="ECO:0007669"/>
    <property type="project" value="UniProtKB-ARBA"/>
</dbReference>
<gene>
    <name evidence="3" type="ORF">GALMADRAFT_219813</name>
</gene>
<dbReference type="Pfam" id="PF13840">
    <property type="entry name" value="ACT_7"/>
    <property type="match status" value="1"/>
</dbReference>
<reference evidence="4" key="1">
    <citation type="journal article" date="2014" name="Proc. Natl. Acad. Sci. U.S.A.">
        <title>Extensive sampling of basidiomycete genomes demonstrates inadequacy of the white-rot/brown-rot paradigm for wood decay fungi.</title>
        <authorList>
            <person name="Riley R."/>
            <person name="Salamov A.A."/>
            <person name="Brown D.W."/>
            <person name="Nagy L.G."/>
            <person name="Floudas D."/>
            <person name="Held B.W."/>
            <person name="Levasseur A."/>
            <person name="Lombard V."/>
            <person name="Morin E."/>
            <person name="Otillar R."/>
            <person name="Lindquist E.A."/>
            <person name="Sun H."/>
            <person name="LaButti K.M."/>
            <person name="Schmutz J."/>
            <person name="Jabbour D."/>
            <person name="Luo H."/>
            <person name="Baker S.E."/>
            <person name="Pisabarro A.G."/>
            <person name="Walton J.D."/>
            <person name="Blanchette R.A."/>
            <person name="Henrissat B."/>
            <person name="Martin F."/>
            <person name="Cullen D."/>
            <person name="Hibbett D.S."/>
            <person name="Grigoriev I.V."/>
        </authorList>
    </citation>
    <scope>NUCLEOTIDE SEQUENCE [LARGE SCALE GENOMIC DNA]</scope>
    <source>
        <strain evidence="4">CBS 339.88</strain>
    </source>
</reference>
<accession>A0A067TVN6</accession>
<dbReference type="EMBL" id="KL142368">
    <property type="protein sequence ID" value="KDR83984.1"/>
    <property type="molecule type" value="Genomic_DNA"/>
</dbReference>
<dbReference type="InterPro" id="IPR045865">
    <property type="entry name" value="ACT-like_dom_sf"/>
</dbReference>
<dbReference type="AlphaFoldDB" id="A0A067TVN6"/>
<feature type="region of interest" description="Disordered" evidence="1">
    <location>
        <begin position="321"/>
        <end position="360"/>
    </location>
</feature>
<dbReference type="OrthoDB" id="58529at2759"/>
<evidence type="ECO:0000259" key="2">
    <source>
        <dbReference type="Pfam" id="PF13840"/>
    </source>
</evidence>
<evidence type="ECO:0000313" key="4">
    <source>
        <dbReference type="Proteomes" id="UP000027222"/>
    </source>
</evidence>
<feature type="compositionally biased region" description="Low complexity" evidence="1">
    <location>
        <begin position="76"/>
        <end position="87"/>
    </location>
</feature>
<feature type="compositionally biased region" description="Low complexity" evidence="1">
    <location>
        <begin position="351"/>
        <end position="360"/>
    </location>
</feature>
<feature type="region of interest" description="Disordered" evidence="1">
    <location>
        <begin position="222"/>
        <end position="247"/>
    </location>
</feature>
<dbReference type="InterPro" id="IPR051719">
    <property type="entry name" value="CASTOR_mTORC1"/>
</dbReference>
<dbReference type="PANTHER" id="PTHR31131">
    <property type="entry name" value="CHROMOSOME 1, WHOLE GENOME SHOTGUN SEQUENCE"/>
    <property type="match status" value="1"/>
</dbReference>
<dbReference type="HOGENOM" id="CLU_026801_0_0_1"/>
<feature type="compositionally biased region" description="Polar residues" evidence="1">
    <location>
        <begin position="222"/>
        <end position="244"/>
    </location>
</feature>
<name>A0A067TVN6_GALM3</name>
<feature type="domain" description="CASTOR ACT" evidence="2">
    <location>
        <begin position="100"/>
        <end position="160"/>
    </location>
</feature>
<feature type="region of interest" description="Disordered" evidence="1">
    <location>
        <begin position="64"/>
        <end position="91"/>
    </location>
</feature>
<protein>
    <recommendedName>
        <fullName evidence="2">CASTOR ACT domain-containing protein</fullName>
    </recommendedName>
</protein>
<proteinExistence type="predicted"/>
<dbReference type="Gene3D" id="3.30.2130.10">
    <property type="entry name" value="VC0802-like"/>
    <property type="match status" value="2"/>
</dbReference>
<dbReference type="InterPro" id="IPR027795">
    <property type="entry name" value="CASTOR_ACT_dom"/>
</dbReference>
<dbReference type="SUPFAM" id="SSF55021">
    <property type="entry name" value="ACT-like"/>
    <property type="match status" value="1"/>
</dbReference>
<keyword evidence="4" id="KW-1185">Reference proteome</keyword>
<evidence type="ECO:0000313" key="3">
    <source>
        <dbReference type="EMBL" id="KDR83984.1"/>
    </source>
</evidence>
<dbReference type="GO" id="GO:0046394">
    <property type="term" value="P:carboxylic acid biosynthetic process"/>
    <property type="evidence" value="ECO:0007669"/>
    <property type="project" value="UniProtKB-ARBA"/>
</dbReference>
<dbReference type="Proteomes" id="UP000027222">
    <property type="component" value="Unassembled WGS sequence"/>
</dbReference>